<keyword evidence="2" id="KW-1185">Reference proteome</keyword>
<dbReference type="OrthoDB" id="5416307at2759"/>
<sequence>MVTFERRVSEEAGLDETPGKATLAAFAARQLRTECVLLRRRLIGSEGRVKELMRVNDEMVDVKNR</sequence>
<protein>
    <submittedName>
        <fullName evidence="1">Uncharacterized protein</fullName>
    </submittedName>
</protein>
<proteinExistence type="predicted"/>
<dbReference type="EMBL" id="NESQ01000317">
    <property type="protein sequence ID" value="PUU74194.1"/>
    <property type="molecule type" value="Genomic_DNA"/>
</dbReference>
<accession>A0A2T6ZFK5</accession>
<dbReference type="Proteomes" id="UP000244722">
    <property type="component" value="Unassembled WGS sequence"/>
</dbReference>
<evidence type="ECO:0000313" key="2">
    <source>
        <dbReference type="Proteomes" id="UP000244722"/>
    </source>
</evidence>
<name>A0A2T6ZFK5_TUBBO</name>
<comment type="caution">
    <text evidence="1">The sequence shown here is derived from an EMBL/GenBank/DDBJ whole genome shotgun (WGS) entry which is preliminary data.</text>
</comment>
<organism evidence="1 2">
    <name type="scientific">Tuber borchii</name>
    <name type="common">White truffle</name>
    <dbReference type="NCBI Taxonomy" id="42251"/>
    <lineage>
        <taxon>Eukaryota</taxon>
        <taxon>Fungi</taxon>
        <taxon>Dikarya</taxon>
        <taxon>Ascomycota</taxon>
        <taxon>Pezizomycotina</taxon>
        <taxon>Pezizomycetes</taxon>
        <taxon>Pezizales</taxon>
        <taxon>Tuberaceae</taxon>
        <taxon>Tuber</taxon>
    </lineage>
</organism>
<dbReference type="AlphaFoldDB" id="A0A2T6ZFK5"/>
<gene>
    <name evidence="1" type="ORF">B9Z19DRAFT_1133758</name>
</gene>
<dbReference type="STRING" id="42251.A0A2T6ZFK5"/>
<evidence type="ECO:0000313" key="1">
    <source>
        <dbReference type="EMBL" id="PUU74194.1"/>
    </source>
</evidence>
<reference evidence="1 2" key="1">
    <citation type="submission" date="2017-04" db="EMBL/GenBank/DDBJ databases">
        <title>Draft genome sequence of Tuber borchii Vittad., a whitish edible truffle.</title>
        <authorList>
            <consortium name="DOE Joint Genome Institute"/>
            <person name="Murat C."/>
            <person name="Kuo A."/>
            <person name="Barry K.W."/>
            <person name="Clum A."/>
            <person name="Dockter R.B."/>
            <person name="Fauchery L."/>
            <person name="Iotti M."/>
            <person name="Kohler A."/>
            <person name="Labutti K."/>
            <person name="Lindquist E.A."/>
            <person name="Lipzen A."/>
            <person name="Ohm R.A."/>
            <person name="Wang M."/>
            <person name="Grigoriev I.V."/>
            <person name="Zambonelli A."/>
            <person name="Martin F.M."/>
        </authorList>
    </citation>
    <scope>NUCLEOTIDE SEQUENCE [LARGE SCALE GENOMIC DNA]</scope>
    <source>
        <strain evidence="1 2">Tbo3840</strain>
    </source>
</reference>